<dbReference type="PIRSF" id="PIRSF000371">
    <property type="entry name" value="PFL_act_enz"/>
    <property type="match status" value="1"/>
</dbReference>
<dbReference type="Gene3D" id="3.30.70.20">
    <property type="match status" value="1"/>
</dbReference>
<dbReference type="RefSeq" id="WP_012860537.1">
    <property type="nucleotide sequence ID" value="NC_013517.1"/>
</dbReference>
<evidence type="ECO:0000256" key="6">
    <source>
        <dbReference type="ARBA" id="ARBA00023002"/>
    </source>
</evidence>
<evidence type="ECO:0000256" key="4">
    <source>
        <dbReference type="ARBA" id="ARBA00022691"/>
    </source>
</evidence>
<dbReference type="InterPro" id="IPR012839">
    <property type="entry name" value="Organic_radical_activase"/>
</dbReference>
<feature type="domain" description="Radical SAM core" evidence="10">
    <location>
        <begin position="14"/>
        <end position="293"/>
    </location>
</feature>
<dbReference type="Proteomes" id="UP000000845">
    <property type="component" value="Chromosome"/>
</dbReference>
<feature type="domain" description="4Fe-4S ferredoxin-type" evidence="9">
    <location>
        <begin position="45"/>
        <end position="74"/>
    </location>
</feature>
<dbReference type="KEGG" id="str:Sterm_1073"/>
<dbReference type="InterPro" id="IPR040074">
    <property type="entry name" value="BssD/PflA/YjjW"/>
</dbReference>
<evidence type="ECO:0000256" key="5">
    <source>
        <dbReference type="ARBA" id="ARBA00022723"/>
    </source>
</evidence>
<dbReference type="SFLD" id="SFLDG01118">
    <property type="entry name" value="activating_enzymes__group_2"/>
    <property type="match status" value="1"/>
</dbReference>
<keyword evidence="5" id="KW-0479">Metal-binding</keyword>
<evidence type="ECO:0000256" key="8">
    <source>
        <dbReference type="ARBA" id="ARBA00023014"/>
    </source>
</evidence>
<dbReference type="PANTHER" id="PTHR30352:SF4">
    <property type="entry name" value="PYRUVATE FORMATE-LYASE 2-ACTIVATING ENZYME"/>
    <property type="match status" value="1"/>
</dbReference>
<dbReference type="InterPro" id="IPR013785">
    <property type="entry name" value="Aldolase_TIM"/>
</dbReference>
<proteinExistence type="inferred from homology"/>
<name>D1AFQ6_SEBTE</name>
<dbReference type="Gene3D" id="3.20.20.70">
    <property type="entry name" value="Aldolase class I"/>
    <property type="match status" value="1"/>
</dbReference>
<dbReference type="PROSITE" id="PS51379">
    <property type="entry name" value="4FE4S_FER_2"/>
    <property type="match status" value="1"/>
</dbReference>
<dbReference type="EC" id="1.97.1.4" evidence="11"/>
<dbReference type="HOGENOM" id="CLU_058969_0_0_0"/>
<dbReference type="PROSITE" id="PS51918">
    <property type="entry name" value="RADICAL_SAM"/>
    <property type="match status" value="1"/>
</dbReference>
<evidence type="ECO:0000256" key="2">
    <source>
        <dbReference type="ARBA" id="ARBA00009777"/>
    </source>
</evidence>
<dbReference type="AlphaFoldDB" id="D1AFQ6"/>
<evidence type="ECO:0000256" key="1">
    <source>
        <dbReference type="ARBA" id="ARBA00001966"/>
    </source>
</evidence>
<dbReference type="GO" id="GO:0051539">
    <property type="term" value="F:4 iron, 4 sulfur cluster binding"/>
    <property type="evidence" value="ECO:0007669"/>
    <property type="project" value="UniProtKB-KW"/>
</dbReference>
<keyword evidence="6 11" id="KW-0560">Oxidoreductase</keyword>
<evidence type="ECO:0000256" key="7">
    <source>
        <dbReference type="ARBA" id="ARBA00023004"/>
    </source>
</evidence>
<evidence type="ECO:0000313" key="12">
    <source>
        <dbReference type="Proteomes" id="UP000000845"/>
    </source>
</evidence>
<dbReference type="PROSITE" id="PS01087">
    <property type="entry name" value="RADICAL_ACTIVATING"/>
    <property type="match status" value="1"/>
</dbReference>
<keyword evidence="3" id="KW-0004">4Fe-4S</keyword>
<evidence type="ECO:0000256" key="3">
    <source>
        <dbReference type="ARBA" id="ARBA00022485"/>
    </source>
</evidence>
<keyword evidence="4" id="KW-0949">S-adenosyl-L-methionine</keyword>
<dbReference type="GO" id="GO:0046872">
    <property type="term" value="F:metal ion binding"/>
    <property type="evidence" value="ECO:0007669"/>
    <property type="project" value="UniProtKB-KW"/>
</dbReference>
<evidence type="ECO:0000313" key="11">
    <source>
        <dbReference type="EMBL" id="ACZ07941.1"/>
    </source>
</evidence>
<reference evidence="11 12" key="2">
    <citation type="journal article" date="2010" name="Stand. Genomic Sci.">
        <title>Complete genome sequence of Sebaldella termitidis type strain (NCTC 11300).</title>
        <authorList>
            <person name="Harmon-Smith M."/>
            <person name="Celia L."/>
            <person name="Chertkov O."/>
            <person name="Lapidus A."/>
            <person name="Copeland A."/>
            <person name="Glavina Del Rio T."/>
            <person name="Nolan M."/>
            <person name="Lucas S."/>
            <person name="Tice H."/>
            <person name="Cheng J.F."/>
            <person name="Han C."/>
            <person name="Detter J.C."/>
            <person name="Bruce D."/>
            <person name="Goodwin L."/>
            <person name="Pitluck S."/>
            <person name="Pati A."/>
            <person name="Liolios K."/>
            <person name="Ivanova N."/>
            <person name="Mavromatis K."/>
            <person name="Mikhailova N."/>
            <person name="Chen A."/>
            <person name="Palaniappan K."/>
            <person name="Land M."/>
            <person name="Hauser L."/>
            <person name="Chang Y.J."/>
            <person name="Jeffries C.D."/>
            <person name="Brettin T."/>
            <person name="Goker M."/>
            <person name="Beck B."/>
            <person name="Bristow J."/>
            <person name="Eisen J.A."/>
            <person name="Markowitz V."/>
            <person name="Hugenholtz P."/>
            <person name="Kyrpides N.C."/>
            <person name="Klenk H.P."/>
            <person name="Chen F."/>
        </authorList>
    </citation>
    <scope>NUCLEOTIDE SEQUENCE [LARGE SCALE GENOMIC DNA]</scope>
    <source>
        <strain evidence="12">ATCC 33386 / NCTC 11300</strain>
    </source>
</reference>
<comment type="cofactor">
    <cofactor evidence="1">
        <name>[4Fe-4S] cluster</name>
        <dbReference type="ChEBI" id="CHEBI:49883"/>
    </cofactor>
</comment>
<dbReference type="SFLD" id="SFLDG01066">
    <property type="entry name" value="organic_radical-activating_enz"/>
    <property type="match status" value="1"/>
</dbReference>
<dbReference type="InterPro" id="IPR007197">
    <property type="entry name" value="rSAM"/>
</dbReference>
<protein>
    <submittedName>
        <fullName evidence="11">Glycyl-radical enzyme activating protein family</fullName>
        <ecNumber evidence="11">1.97.1.4</ecNumber>
    </submittedName>
</protein>
<dbReference type="SFLD" id="SFLDS00029">
    <property type="entry name" value="Radical_SAM"/>
    <property type="match status" value="1"/>
</dbReference>
<dbReference type="STRING" id="526218.Sterm_1073"/>
<dbReference type="SUPFAM" id="SSF54862">
    <property type="entry name" value="4Fe-4S ferredoxins"/>
    <property type="match status" value="1"/>
</dbReference>
<dbReference type="InterPro" id="IPR034457">
    <property type="entry name" value="Organic_radical-activating"/>
</dbReference>
<dbReference type="EMBL" id="CP001739">
    <property type="protein sequence ID" value="ACZ07941.1"/>
    <property type="molecule type" value="Genomic_DNA"/>
</dbReference>
<dbReference type="SUPFAM" id="SSF102114">
    <property type="entry name" value="Radical SAM enzymes"/>
    <property type="match status" value="1"/>
</dbReference>
<keyword evidence="7" id="KW-0408">Iron</keyword>
<dbReference type="InterPro" id="IPR017896">
    <property type="entry name" value="4Fe4S_Fe-S-bd"/>
</dbReference>
<dbReference type="InterPro" id="IPR001989">
    <property type="entry name" value="Radical_activat_CS"/>
</dbReference>
<organism evidence="11 12">
    <name type="scientific">Sebaldella termitidis (strain ATCC 33386 / NCTC 11300)</name>
    <dbReference type="NCBI Taxonomy" id="526218"/>
    <lineage>
        <taxon>Bacteria</taxon>
        <taxon>Fusobacteriati</taxon>
        <taxon>Fusobacteriota</taxon>
        <taxon>Fusobacteriia</taxon>
        <taxon>Fusobacteriales</taxon>
        <taxon>Leptotrichiaceae</taxon>
        <taxon>Sebaldella</taxon>
    </lineage>
</organism>
<evidence type="ECO:0000259" key="9">
    <source>
        <dbReference type="PROSITE" id="PS51379"/>
    </source>
</evidence>
<dbReference type="GO" id="GO:0043365">
    <property type="term" value="F:[formate-C-acetyltransferase]-activating enzyme activity"/>
    <property type="evidence" value="ECO:0007669"/>
    <property type="project" value="UniProtKB-EC"/>
</dbReference>
<keyword evidence="12" id="KW-1185">Reference proteome</keyword>
<dbReference type="PANTHER" id="PTHR30352">
    <property type="entry name" value="PYRUVATE FORMATE-LYASE-ACTIVATING ENZYME"/>
    <property type="match status" value="1"/>
</dbReference>
<reference evidence="12" key="1">
    <citation type="submission" date="2009-09" db="EMBL/GenBank/DDBJ databases">
        <title>The complete chromosome of Sebaldella termitidis ATCC 33386.</title>
        <authorList>
            <consortium name="US DOE Joint Genome Institute (JGI-PGF)"/>
            <person name="Lucas S."/>
            <person name="Copeland A."/>
            <person name="Lapidus A."/>
            <person name="Glavina del Rio T."/>
            <person name="Dalin E."/>
            <person name="Tice H."/>
            <person name="Bruce D."/>
            <person name="Goodwin L."/>
            <person name="Pitluck S."/>
            <person name="Kyrpides N."/>
            <person name="Mavromatis K."/>
            <person name="Ivanova N."/>
            <person name="Mikhailova N."/>
            <person name="Sims D."/>
            <person name="Meincke L."/>
            <person name="Brettin T."/>
            <person name="Detter J.C."/>
            <person name="Han C."/>
            <person name="Larimer F."/>
            <person name="Land M."/>
            <person name="Hauser L."/>
            <person name="Markowitz V."/>
            <person name="Cheng J.F."/>
            <person name="Hugenholtz P."/>
            <person name="Woyke T."/>
            <person name="Wu D."/>
            <person name="Eisen J.A."/>
        </authorList>
    </citation>
    <scope>NUCLEOTIDE SEQUENCE [LARGE SCALE GENOMIC DNA]</scope>
    <source>
        <strain evidence="12">ATCC 33386 / NCTC 11300</strain>
    </source>
</reference>
<dbReference type="NCBIfam" id="TIGR02494">
    <property type="entry name" value="PFLE_PFLC"/>
    <property type="match status" value="1"/>
</dbReference>
<dbReference type="eggNOG" id="COG1180">
    <property type="taxonomic scope" value="Bacteria"/>
</dbReference>
<dbReference type="Pfam" id="PF04055">
    <property type="entry name" value="Radical_SAM"/>
    <property type="match status" value="1"/>
</dbReference>
<accession>D1AFQ6</accession>
<sequence>MKTYVCEIERLGIHDGPGIRTVVFLKGCPLKCIWCSNPETQLSLNQIYYNEKKCIKCRRCVEASENNSVEFDDEWKFFPERCSDVNKIIQSCPVGALKNTSEKMTADEVFDEVMKDYPYYKNSNGGLTVSGGEVLMNSDFAYELIKKVKEEYISTAIETSGFGNYSGLEKVAKVTDYILFDIKHMDEKIHEEITGVSNKIILANLKKLSEWHKNIIIRVPLLKGVNDTEDNIIKTIKFVKEMKLNEIHILPYHTLGLEKYRQLKMAYMGNDYKKHTPEDLEKVREMVEAGGLKCKING</sequence>
<evidence type="ECO:0000259" key="10">
    <source>
        <dbReference type="PROSITE" id="PS51918"/>
    </source>
</evidence>
<dbReference type="InterPro" id="IPR058240">
    <property type="entry name" value="rSAM_sf"/>
</dbReference>
<keyword evidence="8" id="KW-0411">Iron-sulfur</keyword>
<gene>
    <name evidence="11" type="ordered locus">Sterm_1073</name>
</gene>
<comment type="similarity">
    <text evidence="2">Belongs to the organic radical-activating enzymes family.</text>
</comment>